<gene>
    <name evidence="1" type="ORF">VLL09_05860</name>
</gene>
<sequence length="148" mass="17305">MQELIKYGFNTKDDINKGSCKITGSSEWLFLAIFMRSYAEHSKIMIKEWEEKKVLQYGGKTYDLSKIFTDESTSRIHRNLTKQYKESGYILRHDEKIVQIATRWYYSRVKYSGPTEFCYKVSNADLIPSNVSLEIKPCDEAMGYPRGV</sequence>
<dbReference type="AlphaFoldDB" id="A0AB38Z8V6"/>
<proteinExistence type="predicted"/>
<accession>A0AB38Z8V6</accession>
<dbReference type="Proteomes" id="UP001327986">
    <property type="component" value="Chromosome"/>
</dbReference>
<protein>
    <submittedName>
        <fullName evidence="1">Uncharacterized protein</fullName>
    </submittedName>
</protein>
<organism evidence="1 2">
    <name type="scientific">Dehalococcoides mccartyi</name>
    <dbReference type="NCBI Taxonomy" id="61435"/>
    <lineage>
        <taxon>Bacteria</taxon>
        <taxon>Bacillati</taxon>
        <taxon>Chloroflexota</taxon>
        <taxon>Dehalococcoidia</taxon>
        <taxon>Dehalococcoidales</taxon>
        <taxon>Dehalococcoidaceae</taxon>
        <taxon>Dehalococcoides</taxon>
    </lineage>
</organism>
<evidence type="ECO:0000313" key="1">
    <source>
        <dbReference type="EMBL" id="WRO06912.1"/>
    </source>
</evidence>
<name>A0AB38Z8V6_9CHLR</name>
<dbReference type="EMBL" id="CP141531">
    <property type="protein sequence ID" value="WRO06912.1"/>
    <property type="molecule type" value="Genomic_DNA"/>
</dbReference>
<evidence type="ECO:0000313" key="2">
    <source>
        <dbReference type="Proteomes" id="UP001327986"/>
    </source>
</evidence>
<dbReference type="RefSeq" id="WP_324664458.1">
    <property type="nucleotide sequence ID" value="NZ_CP141531.1"/>
</dbReference>
<reference evidence="1" key="1">
    <citation type="submission" date="2023-12" db="EMBL/GenBank/DDBJ databases">
        <title>Isolation of organohalide respiring bacteria Dehalococcoides mccartyi strain GPTCE1 in groundwater collected near a chemical plant in Suzhou, China.</title>
        <authorList>
            <person name="Liu G."/>
        </authorList>
    </citation>
    <scope>NUCLEOTIDE SEQUENCE</scope>
    <source>
        <strain evidence="1">GPTCE1</strain>
    </source>
</reference>